<dbReference type="Proteomes" id="UP001055185">
    <property type="component" value="Unassembled WGS sequence"/>
</dbReference>
<gene>
    <name evidence="1" type="ORF">JCM17207_17950</name>
</gene>
<reference evidence="1" key="1">
    <citation type="journal article" date="2022" name="Int. J. Syst. Evol. Microbiol.">
        <title>Genome-based, phenotypic and chemotaxonomic classification of Faecalibacterium strains: proposal of three novel species Faecalibacterium duncaniae sp. nov., Faecalibacterium hattorii sp. nov. and Faecalibacterium gallinarum sp. nov. .</title>
        <authorList>
            <person name="Sakamoto M."/>
            <person name="Sakurai N."/>
            <person name="Tanno H."/>
            <person name="Iino T."/>
            <person name="Ohkuma M."/>
            <person name="Endo A."/>
        </authorList>
    </citation>
    <scope>NUCLEOTIDE SEQUENCE</scope>
    <source>
        <strain evidence="1">JCM 17207</strain>
    </source>
</reference>
<sequence>MIAMGTICEPMIRQARRLSAEEFCRLTQREASGLYRPRSEVLRMLALGEAWGACEPEGGPGTALTVLPLGADLSAPSALRAMMGWRAAGHGVLLMPPAGRPEGLPQALAAALGRAVRRSRGGPVWAVLECTPEAEDLVPVYLEQGFVLRGIRPLNGLAPCWLFLFSPQAAREETVWVPLADWARLALWLSRGWGAVGSRPGGQGPELALCPA</sequence>
<proteinExistence type="predicted"/>
<name>A0AA37IZQ7_9FIRM</name>
<comment type="caution">
    <text evidence="1">The sequence shown here is derived from an EMBL/GenBank/DDBJ whole genome shotgun (WGS) entry which is preliminary data.</text>
</comment>
<accession>A0AA37IZQ7</accession>
<keyword evidence="2" id="KW-1185">Reference proteome</keyword>
<evidence type="ECO:0000313" key="2">
    <source>
        <dbReference type="Proteomes" id="UP001055185"/>
    </source>
</evidence>
<protein>
    <submittedName>
        <fullName evidence="1">Uncharacterized protein</fullName>
    </submittedName>
</protein>
<organism evidence="1 2">
    <name type="scientific">Faecalibacterium gallinarum</name>
    <dbReference type="NCBI Taxonomy" id="2903556"/>
    <lineage>
        <taxon>Bacteria</taxon>
        <taxon>Bacillati</taxon>
        <taxon>Bacillota</taxon>
        <taxon>Clostridia</taxon>
        <taxon>Eubacteriales</taxon>
        <taxon>Oscillospiraceae</taxon>
        <taxon>Faecalibacterium</taxon>
    </lineage>
</organism>
<dbReference type="EMBL" id="BQKV01000066">
    <property type="protein sequence ID" value="GJN65170.1"/>
    <property type="molecule type" value="Genomic_DNA"/>
</dbReference>
<evidence type="ECO:0000313" key="1">
    <source>
        <dbReference type="EMBL" id="GJN65170.1"/>
    </source>
</evidence>
<dbReference type="AlphaFoldDB" id="A0AA37IZQ7"/>